<dbReference type="CDD" id="cd00185">
    <property type="entry name" value="TNFRSF"/>
    <property type="match status" value="1"/>
</dbReference>
<comment type="caution">
    <text evidence="4">The sequence shown here is derived from an EMBL/GenBank/DDBJ whole genome shotgun (WGS) entry which is preliminary data.</text>
</comment>
<accession>A0ABQ8YWX1</accession>
<keyword evidence="2" id="KW-0472">Membrane</keyword>
<organism evidence="4 5">
    <name type="scientific">Anaeramoeba flamelloides</name>
    <dbReference type="NCBI Taxonomy" id="1746091"/>
    <lineage>
        <taxon>Eukaryota</taxon>
        <taxon>Metamonada</taxon>
        <taxon>Anaeramoebidae</taxon>
        <taxon>Anaeramoeba</taxon>
    </lineage>
</organism>
<feature type="transmembrane region" description="Helical" evidence="2">
    <location>
        <begin position="1144"/>
        <end position="1161"/>
    </location>
</feature>
<dbReference type="Pfam" id="PF07699">
    <property type="entry name" value="Ephrin_rec_like"/>
    <property type="match status" value="4"/>
</dbReference>
<evidence type="ECO:0000259" key="3">
    <source>
        <dbReference type="Pfam" id="PF07699"/>
    </source>
</evidence>
<dbReference type="Gene3D" id="2.10.50.10">
    <property type="entry name" value="Tumor Necrosis Factor Receptor, subunit A, domain 2"/>
    <property type="match status" value="6"/>
</dbReference>
<protein>
    <submittedName>
        <fullName evidence="4">Insulin-like growth factor binding protein</fullName>
    </submittedName>
</protein>
<dbReference type="InterPro" id="IPR009030">
    <property type="entry name" value="Growth_fac_rcpt_cys_sf"/>
</dbReference>
<feature type="compositionally biased region" description="Basic and acidic residues" evidence="1">
    <location>
        <begin position="1268"/>
        <end position="1279"/>
    </location>
</feature>
<feature type="domain" description="Tyrosine-protein kinase ephrin type A/B receptor-like" evidence="3">
    <location>
        <begin position="423"/>
        <end position="466"/>
    </location>
</feature>
<keyword evidence="2" id="KW-1133">Transmembrane helix</keyword>
<feature type="transmembrane region" description="Helical" evidence="2">
    <location>
        <begin position="944"/>
        <end position="964"/>
    </location>
</feature>
<name>A0ABQ8YWX1_9EUKA</name>
<feature type="region of interest" description="Disordered" evidence="1">
    <location>
        <begin position="1181"/>
        <end position="1287"/>
    </location>
</feature>
<reference evidence="4" key="1">
    <citation type="submission" date="2022-08" db="EMBL/GenBank/DDBJ databases">
        <title>Novel sulfate-reducing endosymbionts in the free-living metamonad Anaeramoeba.</title>
        <authorList>
            <person name="Jerlstrom-Hultqvist J."/>
            <person name="Cepicka I."/>
            <person name="Gallot-Lavallee L."/>
            <person name="Salas-Leiva D."/>
            <person name="Curtis B.A."/>
            <person name="Zahonova K."/>
            <person name="Pipaliya S."/>
            <person name="Dacks J."/>
            <person name="Roger A.J."/>
        </authorList>
    </citation>
    <scope>NUCLEOTIDE SEQUENCE</scope>
    <source>
        <strain evidence="4">Schooner1</strain>
    </source>
</reference>
<dbReference type="Proteomes" id="UP001150062">
    <property type="component" value="Unassembled WGS sequence"/>
</dbReference>
<sequence>MIFPLSETSEEECDRVPAPNGSEFQVNSFNQFTQEHPSIAFFPNSNNYIITWHSTFQDDDSKGVYAQVFDGPDSKLGSEFQVNTYIIGDQAYPSVAVLPNSGNFVITWTDSSRDGDSNGIYAQVFDGPNSKVGTEFQVNTHTTVSQSYPQIAAFNTSDSYIITWVSTEQDGSGNGIFAQLFTWPNTKVNEEFQVNTITDGDQDFPSVATFAESGNFVVTWHSNLQDGSGNGVYAQIFNGAGTKVGTEFRVNSQTTGDQNFTSVATFNDIPGNFVVTWHSIDQDGSGNGIFAQVFNGPDSKLGPEFQVNTYIAEDQVYSSVATLSSNTFVITWNSQEQDGLGSGVYAQKLNFSSFTIAKMGVEFQVNTNIEGDQLQPQVAASVPNGDIFTITWKDAGYQSGSFENVYAQEYNGTSLEHCYCEAGSYMNSSSPPSCSPCQTGTYQDQVGKTVCKSCNKGTYQNETGSKLCAPCLPGKYQNETGTTVCKTCPKGSYSNETSSTFCYQCSKGSFQNTTGSAFCYLCLPGQFQNETGATESCNYCAIGTVNPQLGQSTCLDCIFGFYQNETGGSMCSECPKGTYQNVTRMSYCNDCPIGTYNPVLRGTNFTDCLFCPGGTYGIRQGAPSYEEACENCLPGTWGDKEGATSKENDCYPCPKGFYNEKSGSNTIDLCLPCPQGTYGGSEGLTSYYDCSTCSSTEYSSEINSTSCHKCPIGEQPNENQDRCIQCQEGYYKNETDSNCLPCPDDYFNNNQGLTFCYKCGISGICLKGGECAFGRDPTSYCSKCLDNYYLKNLSCKKCGSNWWLLFWVFLIVLIIIISIKYRKFLKKAMVIKKNPIFVIYFTFFQLFAGILSMNIKFPTYLSSNAVSSVSIANFDISILIKQDCFRSFTFYTKYLIIVFLPFALIALMITINIVCRIFSWGIMKRKDKKNKDTLNKINAKTIRWIFKILSFFYLPEILICSQPLQTTYQEGINKYTLDYSPDITTDDEQYKLFYPWFIFFLILFASLMPLSIIIILIIAKKKKFSKYWFDRFGWIWKHYKPNRFWWEIPKITFKFFIILIPIFILSSEKISNNIQVIIMIVIIIIMNICLLVFKPYPFISPENDEFRTVKSLWEKISPEDLTSIGLNTILIAVLSSAINEIDSLLFFLFYPLGTILAFMGTRKNVKQIWYQTKNIKKFSSKKTNIKQKNKDENNHESVSEDLSTTSSLSSSRTSSSSSSPPPPSSSSSSPPPLNSKKNLDNTNKTDKNSNSDLELNNIISTTNLNNHKKNDPKKNELMKFENQNSSD</sequence>
<dbReference type="SUPFAM" id="SSF57184">
    <property type="entry name" value="Growth factor receptor domain"/>
    <property type="match status" value="2"/>
</dbReference>
<feature type="transmembrane region" description="Helical" evidence="2">
    <location>
        <begin position="802"/>
        <end position="822"/>
    </location>
</feature>
<dbReference type="PANTHER" id="PTHR46967">
    <property type="entry name" value="INSULIN-LIKE GROWTH FACTOR BINDING PROTEIN,N-TERMINAL"/>
    <property type="match status" value="1"/>
</dbReference>
<feature type="compositionally biased region" description="Pro residues" evidence="1">
    <location>
        <begin position="1219"/>
        <end position="1233"/>
    </location>
</feature>
<feature type="transmembrane region" description="Helical" evidence="2">
    <location>
        <begin position="996"/>
        <end position="1019"/>
    </location>
</feature>
<dbReference type="InterPro" id="IPR011641">
    <property type="entry name" value="Tyr-kin_ephrin_A/B_rcpt-like"/>
</dbReference>
<dbReference type="SMART" id="SM01411">
    <property type="entry name" value="Ephrin_rec_like"/>
    <property type="match status" value="6"/>
</dbReference>
<evidence type="ECO:0000313" key="5">
    <source>
        <dbReference type="Proteomes" id="UP001150062"/>
    </source>
</evidence>
<feature type="compositionally biased region" description="Basic and acidic residues" evidence="1">
    <location>
        <begin position="1188"/>
        <end position="1198"/>
    </location>
</feature>
<keyword evidence="5" id="KW-1185">Reference proteome</keyword>
<feature type="transmembrane region" description="Helical" evidence="2">
    <location>
        <begin position="1076"/>
        <end position="1099"/>
    </location>
</feature>
<evidence type="ECO:0000256" key="2">
    <source>
        <dbReference type="SAM" id="Phobius"/>
    </source>
</evidence>
<feature type="compositionally biased region" description="Low complexity" evidence="1">
    <location>
        <begin position="1250"/>
        <end position="1265"/>
    </location>
</feature>
<dbReference type="EMBL" id="JAOAOG010000102">
    <property type="protein sequence ID" value="KAJ6249098.1"/>
    <property type="molecule type" value="Genomic_DNA"/>
</dbReference>
<evidence type="ECO:0000256" key="1">
    <source>
        <dbReference type="SAM" id="MobiDB-lite"/>
    </source>
</evidence>
<proteinExistence type="predicted"/>
<dbReference type="PANTHER" id="PTHR46967:SF1">
    <property type="entry name" value="KERATIN-ASSOCIATED PROTEIN 16-1-LIKE"/>
    <property type="match status" value="1"/>
</dbReference>
<feature type="domain" description="Tyrosine-protein kinase ephrin type A/B receptor-like" evidence="3">
    <location>
        <begin position="647"/>
        <end position="690"/>
    </location>
</feature>
<feature type="compositionally biased region" description="Basic and acidic residues" evidence="1">
    <location>
        <begin position="1237"/>
        <end position="1249"/>
    </location>
</feature>
<evidence type="ECO:0000313" key="4">
    <source>
        <dbReference type="EMBL" id="KAJ6249098.1"/>
    </source>
</evidence>
<keyword evidence="2" id="KW-0812">Transmembrane</keyword>
<feature type="domain" description="Tyrosine-protein kinase ephrin type A/B receptor-like" evidence="3">
    <location>
        <begin position="491"/>
        <end position="535"/>
    </location>
</feature>
<feature type="transmembrane region" description="Helical" evidence="2">
    <location>
        <begin position="894"/>
        <end position="923"/>
    </location>
</feature>
<feature type="transmembrane region" description="Helical" evidence="2">
    <location>
        <begin position="834"/>
        <end position="855"/>
    </location>
</feature>
<gene>
    <name evidence="4" type="ORF">M0813_01697</name>
</gene>
<feature type="domain" description="Tyrosine-protein kinase ephrin type A/B receptor-like" evidence="3">
    <location>
        <begin position="560"/>
        <end position="608"/>
    </location>
</feature>
<feature type="compositionally biased region" description="Low complexity" evidence="1">
    <location>
        <begin position="1202"/>
        <end position="1218"/>
    </location>
</feature>
<feature type="transmembrane region" description="Helical" evidence="2">
    <location>
        <begin position="1044"/>
        <end position="1064"/>
    </location>
</feature>